<dbReference type="InterPro" id="IPR020846">
    <property type="entry name" value="MFS_dom"/>
</dbReference>
<dbReference type="GO" id="GO:0000105">
    <property type="term" value="P:L-histidine biosynthetic process"/>
    <property type="evidence" value="ECO:0007669"/>
    <property type="project" value="UniProtKB-UniPathway"/>
</dbReference>
<keyword evidence="12 14" id="KW-0472">Membrane</keyword>
<feature type="transmembrane region" description="Helical" evidence="14">
    <location>
        <begin position="186"/>
        <end position="208"/>
    </location>
</feature>
<evidence type="ECO:0000256" key="9">
    <source>
        <dbReference type="ARBA" id="ARBA00022833"/>
    </source>
</evidence>
<name>A0A1F7ZT38_9EURO</name>
<dbReference type="InterPro" id="IPR016161">
    <property type="entry name" value="Ald_DH/histidinol_DH"/>
</dbReference>
<dbReference type="CDD" id="cd06572">
    <property type="entry name" value="Histidinol_dh"/>
    <property type="match status" value="1"/>
</dbReference>
<evidence type="ECO:0000256" key="8">
    <source>
        <dbReference type="ARBA" id="ARBA00022723"/>
    </source>
</evidence>
<dbReference type="AlphaFoldDB" id="A0A1F7ZT38"/>
<evidence type="ECO:0000256" key="7">
    <source>
        <dbReference type="ARBA" id="ARBA00022692"/>
    </source>
</evidence>
<reference evidence="16 17" key="1">
    <citation type="journal article" date="2016" name="Genome Biol. Evol.">
        <title>Draft genome sequence of an aflatoxigenic Aspergillus species, A. bombycis.</title>
        <authorList>
            <person name="Moore G.G."/>
            <person name="Mack B.M."/>
            <person name="Beltz S.B."/>
            <person name="Gilbert M.K."/>
        </authorList>
    </citation>
    <scope>NUCLEOTIDE SEQUENCE [LARGE SCALE GENOMIC DNA]</scope>
    <source>
        <strain evidence="17">NRRL 26010</strain>
    </source>
</reference>
<sequence>MSSMTVSNEIKKPYFGLTGGWLTFWVTVACATDMSLFGYDQGVFSGVVITRDFLEVHDLVGPEKTKTLSTVTAIYDVGCFFGAIVAFTIGEQLGRKKAILLGTTIMAVGAVLQAASFGLAQMFVGRIVLGIGNGINTATAPIWQTETSQLKWRGKLVIFEMMMNIFGFCLVNWINYGLSFVGGSIAWRFPLAFQFFFLIILWSTTPWLPESPRWLIAHGRQEEATVVLSCLEAKPIDDPFVIAQRNEIEYSVRYERENATRWRDLWKKKGNDSKTLRRLLLGAGSQFMQQFGGINIMSYYLPTVLMDSVGLSDTMARLLAACNALSYLVFSGLAVLLVERMGRRGLMLLSTFGQFFCFLVITILLRFSRVSDSGEKYASASVAFFFLYYGAFGIGMLGVPWLYPTEINSLPMRTKGAAVATATDWITNFVVVEITPIGIKNIDWKFWIVWTVTNAAFLPILYFLYPETANRSLEDMDEYYRSNPPLIVTKDPDAICRRRPQKYVQREEEEIERAAAAVDKRALSVGAVEHAEWASEIGEPKAANRNFYTLDISRIEYPRLQPLTPEPYLKETNMARQYLKPRAAPSDQTQSHAVDVSAVVEEVISAVRADGDAAVRKYSAKFDKWAPDSFKLSKADIDAAIAICPEQTIADIKEVQRNVRAFAEAQKNSLKDFEIEIQPGVHLGQKNVPINTVGAYIPGGRYPLLASAHMTILTAKVAGVKHVIGCTPPINGEIPHSTIAAMHLAGADEIFLLGGVQAVAAIAVGTETIRKVDFLAGPGNRFVAEGKRQLFGEVGIDLFAGPTEILILADETADPFTVATDLISQAEHGPDTPAVLITTCPKVGRETIDIVNKLLSVSGLSTADVAKVSWDAFGEVIVVDTMEELWELGDHYASEHVQVFTKSPRDALDRMSNYGALFLGENTCVSYGDKVIGTNHVLPTRTTARYTGGLWVGKYLKTCTYQEVTSPEASGKLGRLCGRAARAERFEAHARSGDLRANRHMGDDIEWIKKV</sequence>
<evidence type="ECO:0000256" key="1">
    <source>
        <dbReference type="ARBA" id="ARBA00001947"/>
    </source>
</evidence>
<dbReference type="InterPro" id="IPR050360">
    <property type="entry name" value="MFS_Sugar_Transporters"/>
</dbReference>
<dbReference type="Gene3D" id="1.20.5.1300">
    <property type="match status" value="1"/>
</dbReference>
<evidence type="ECO:0000259" key="15">
    <source>
        <dbReference type="PROSITE" id="PS50850"/>
    </source>
</evidence>
<feature type="domain" description="Major facilitator superfamily (MFS) profile" evidence="15">
    <location>
        <begin position="26"/>
        <end position="469"/>
    </location>
</feature>
<feature type="transmembrane region" description="Helical" evidence="14">
    <location>
        <begin position="123"/>
        <end position="144"/>
    </location>
</feature>
<evidence type="ECO:0000256" key="5">
    <source>
        <dbReference type="ARBA" id="ARBA00010992"/>
    </source>
</evidence>
<feature type="transmembrane region" description="Helical" evidence="14">
    <location>
        <begin position="99"/>
        <end position="117"/>
    </location>
</feature>
<dbReference type="InterPro" id="IPR005828">
    <property type="entry name" value="MFS_sugar_transport-like"/>
</dbReference>
<dbReference type="InterPro" id="IPR036259">
    <property type="entry name" value="MFS_trans_sf"/>
</dbReference>
<dbReference type="FunFam" id="3.40.50.1980:FF:000026">
    <property type="entry name" value="Histidinol dehydrogenase"/>
    <property type="match status" value="1"/>
</dbReference>
<keyword evidence="16" id="KW-0762">Sugar transport</keyword>
<dbReference type="NCBIfam" id="TIGR00069">
    <property type="entry name" value="hisD"/>
    <property type="match status" value="1"/>
</dbReference>
<feature type="transmembrane region" description="Helical" evidence="14">
    <location>
        <begin position="345"/>
        <end position="365"/>
    </location>
</feature>
<dbReference type="InterPro" id="IPR003663">
    <property type="entry name" value="Sugar/inositol_transpt"/>
</dbReference>
<dbReference type="RefSeq" id="XP_022385965.1">
    <property type="nucleotide sequence ID" value="XM_022536184.1"/>
</dbReference>
<dbReference type="PRINTS" id="PR00083">
    <property type="entry name" value="HOLDHDRGNASE"/>
</dbReference>
<feature type="transmembrane region" description="Helical" evidence="14">
    <location>
        <begin position="446"/>
        <end position="465"/>
    </location>
</feature>
<dbReference type="Gene3D" id="1.20.1250.20">
    <property type="entry name" value="MFS general substrate transporter like domains"/>
    <property type="match status" value="1"/>
</dbReference>
<keyword evidence="11" id="KW-0560">Oxidoreductase</keyword>
<evidence type="ECO:0000256" key="14">
    <source>
        <dbReference type="SAM" id="Phobius"/>
    </source>
</evidence>
<keyword evidence="6" id="KW-0813">Transport</keyword>
<evidence type="ECO:0000256" key="6">
    <source>
        <dbReference type="ARBA" id="ARBA00022448"/>
    </source>
</evidence>
<dbReference type="Pfam" id="PF00815">
    <property type="entry name" value="Histidinol_dh"/>
    <property type="match status" value="1"/>
</dbReference>
<keyword evidence="10 14" id="KW-1133">Transmembrane helix</keyword>
<comment type="similarity">
    <text evidence="4 13">Belongs to the histidinol dehydrogenase family.</text>
</comment>
<protein>
    <submittedName>
        <fullName evidence="16">Sugar transporter</fullName>
    </submittedName>
</protein>
<evidence type="ECO:0000313" key="17">
    <source>
        <dbReference type="Proteomes" id="UP000179179"/>
    </source>
</evidence>
<dbReference type="Gene3D" id="3.40.50.1980">
    <property type="entry name" value="Nitrogenase molybdenum iron protein domain"/>
    <property type="match status" value="2"/>
</dbReference>
<dbReference type="GeneID" id="34452446"/>
<feature type="transmembrane region" description="Helical" evidence="14">
    <location>
        <begin position="279"/>
        <end position="298"/>
    </location>
</feature>
<keyword evidence="9" id="KW-0862">Zinc</keyword>
<evidence type="ECO:0000256" key="4">
    <source>
        <dbReference type="ARBA" id="ARBA00010178"/>
    </source>
</evidence>
<dbReference type="GO" id="GO:0005351">
    <property type="term" value="F:carbohydrate:proton symporter activity"/>
    <property type="evidence" value="ECO:0007669"/>
    <property type="project" value="TreeGrafter"/>
</dbReference>
<evidence type="ECO:0000256" key="3">
    <source>
        <dbReference type="ARBA" id="ARBA00004940"/>
    </source>
</evidence>
<comment type="subcellular location">
    <subcellularLocation>
        <location evidence="2">Membrane</location>
        <topology evidence="2">Multi-pass membrane protein</topology>
    </subcellularLocation>
</comment>
<dbReference type="GO" id="GO:0046872">
    <property type="term" value="F:metal ion binding"/>
    <property type="evidence" value="ECO:0007669"/>
    <property type="project" value="UniProtKB-KW"/>
</dbReference>
<dbReference type="SUPFAM" id="SSF103473">
    <property type="entry name" value="MFS general substrate transporter"/>
    <property type="match status" value="1"/>
</dbReference>
<comment type="cofactor">
    <cofactor evidence="1">
        <name>Zn(2+)</name>
        <dbReference type="ChEBI" id="CHEBI:29105"/>
    </cofactor>
</comment>
<keyword evidence="8" id="KW-0479">Metal-binding</keyword>
<gene>
    <name evidence="16" type="ORF">ABOM_009056</name>
</gene>
<organism evidence="16 17">
    <name type="scientific">Aspergillus bombycis</name>
    <dbReference type="NCBI Taxonomy" id="109264"/>
    <lineage>
        <taxon>Eukaryota</taxon>
        <taxon>Fungi</taxon>
        <taxon>Dikarya</taxon>
        <taxon>Ascomycota</taxon>
        <taxon>Pezizomycotina</taxon>
        <taxon>Eurotiomycetes</taxon>
        <taxon>Eurotiomycetidae</taxon>
        <taxon>Eurotiales</taxon>
        <taxon>Aspergillaceae</taxon>
        <taxon>Aspergillus</taxon>
    </lineage>
</organism>
<dbReference type="Pfam" id="PF00083">
    <property type="entry name" value="Sugar_tr"/>
    <property type="match status" value="1"/>
</dbReference>
<evidence type="ECO:0000256" key="2">
    <source>
        <dbReference type="ARBA" id="ARBA00004141"/>
    </source>
</evidence>
<dbReference type="PANTHER" id="PTHR48022:SF26">
    <property type="entry name" value="MAJOR FACILITATOR SUPERFAMILY (MFS) PROFILE DOMAIN-CONTAINING PROTEIN-RELATED"/>
    <property type="match status" value="1"/>
</dbReference>
<feature type="transmembrane region" description="Helical" evidence="14">
    <location>
        <begin position="377"/>
        <end position="403"/>
    </location>
</feature>
<dbReference type="InterPro" id="IPR005829">
    <property type="entry name" value="Sugar_transporter_CS"/>
</dbReference>
<dbReference type="FunFam" id="1.20.1250.20:FF:000061">
    <property type="entry name" value="MFS sugar transporter"/>
    <property type="match status" value="1"/>
</dbReference>
<dbReference type="EMBL" id="LYCR01000093">
    <property type="protein sequence ID" value="OGM42248.1"/>
    <property type="molecule type" value="Genomic_DNA"/>
</dbReference>
<evidence type="ECO:0000256" key="10">
    <source>
        <dbReference type="ARBA" id="ARBA00022989"/>
    </source>
</evidence>
<dbReference type="GO" id="GO:0004399">
    <property type="term" value="F:histidinol dehydrogenase activity"/>
    <property type="evidence" value="ECO:0007669"/>
    <property type="project" value="UniProtKB-ARBA"/>
</dbReference>
<evidence type="ECO:0000313" key="16">
    <source>
        <dbReference type="EMBL" id="OGM42248.1"/>
    </source>
</evidence>
<dbReference type="PROSITE" id="PS00611">
    <property type="entry name" value="HISOL_DEHYDROGENASE"/>
    <property type="match status" value="1"/>
</dbReference>
<proteinExistence type="inferred from homology"/>
<evidence type="ECO:0000256" key="12">
    <source>
        <dbReference type="ARBA" id="ARBA00023136"/>
    </source>
</evidence>
<dbReference type="PROSITE" id="PS00216">
    <property type="entry name" value="SUGAR_TRANSPORT_1"/>
    <property type="match status" value="1"/>
</dbReference>
<dbReference type="GO" id="GO:0051287">
    <property type="term" value="F:NAD binding"/>
    <property type="evidence" value="ECO:0007669"/>
    <property type="project" value="InterPro"/>
</dbReference>
<comment type="similarity">
    <text evidence="5">Belongs to the major facilitator superfamily. Sugar transporter (TC 2.A.1.1) family.</text>
</comment>
<keyword evidence="17" id="KW-1185">Reference proteome</keyword>
<dbReference type="PROSITE" id="PS50850">
    <property type="entry name" value="MFS"/>
    <property type="match status" value="1"/>
</dbReference>
<evidence type="ECO:0000256" key="13">
    <source>
        <dbReference type="RuleBase" id="RU004175"/>
    </source>
</evidence>
<comment type="pathway">
    <text evidence="3">Amino-acid biosynthesis; L-histidine biosynthesis; L-histidine from 5-phospho-alpha-D-ribose 1-diphosphate: step 9/9.</text>
</comment>
<evidence type="ECO:0000256" key="11">
    <source>
        <dbReference type="ARBA" id="ARBA00023002"/>
    </source>
</evidence>
<dbReference type="OrthoDB" id="6339427at2759"/>
<dbReference type="SUPFAM" id="SSF53720">
    <property type="entry name" value="ALDH-like"/>
    <property type="match status" value="1"/>
</dbReference>
<accession>A0A1F7ZT38</accession>
<dbReference type="UniPathway" id="UPA00031">
    <property type="reaction ID" value="UER00014"/>
</dbReference>
<dbReference type="InterPro" id="IPR012131">
    <property type="entry name" value="Hstdl_DH"/>
</dbReference>
<keyword evidence="7 14" id="KW-0812">Transmembrane</keyword>
<feature type="transmembrane region" description="Helical" evidence="14">
    <location>
        <begin position="318"/>
        <end position="338"/>
    </location>
</feature>
<dbReference type="FunFam" id="3.40.50.1980:FF:000001">
    <property type="entry name" value="Histidinol dehydrogenase"/>
    <property type="match status" value="1"/>
</dbReference>
<dbReference type="Proteomes" id="UP000179179">
    <property type="component" value="Unassembled WGS sequence"/>
</dbReference>
<comment type="caution">
    <text evidence="16">The sequence shown here is derived from an EMBL/GenBank/DDBJ whole genome shotgun (WGS) entry which is preliminary data.</text>
</comment>
<feature type="transmembrane region" description="Helical" evidence="14">
    <location>
        <begin position="68"/>
        <end position="87"/>
    </location>
</feature>
<dbReference type="GO" id="GO:0016020">
    <property type="term" value="C:membrane"/>
    <property type="evidence" value="ECO:0007669"/>
    <property type="project" value="UniProtKB-SubCell"/>
</dbReference>
<dbReference type="NCBIfam" id="TIGR00879">
    <property type="entry name" value="SP"/>
    <property type="match status" value="1"/>
</dbReference>
<dbReference type="InterPro" id="IPR001692">
    <property type="entry name" value="Histidinol_DH_CS"/>
</dbReference>
<dbReference type="PANTHER" id="PTHR48022">
    <property type="entry name" value="PLASTIDIC GLUCOSE TRANSPORTER 4"/>
    <property type="match status" value="1"/>
</dbReference>